<dbReference type="PANTHER" id="PTHR10819:SF3">
    <property type="entry name" value="PHOSPHOTRIESTERASE-RELATED PROTEIN"/>
    <property type="match status" value="1"/>
</dbReference>
<dbReference type="Gene3D" id="3.20.20.140">
    <property type="entry name" value="Metal-dependent hydrolases"/>
    <property type="match status" value="1"/>
</dbReference>
<dbReference type="PANTHER" id="PTHR10819">
    <property type="entry name" value="PHOSPHOTRIESTERASE-RELATED"/>
    <property type="match status" value="1"/>
</dbReference>
<comment type="caution">
    <text evidence="4">The sequence shown here is derived from an EMBL/GenBank/DDBJ whole genome shotgun (WGS) entry which is preliminary data.</text>
</comment>
<protein>
    <submittedName>
        <fullName evidence="4">Phosphotriesterase</fullName>
    </submittedName>
</protein>
<dbReference type="PROSITE" id="PS51347">
    <property type="entry name" value="PHOSPHOTRIESTERASE_2"/>
    <property type="match status" value="1"/>
</dbReference>
<comment type="similarity">
    <text evidence="3">Belongs to the metallo-dependent hydrolases superfamily. Phosphotriesterase family.</text>
</comment>
<dbReference type="Pfam" id="PF02126">
    <property type="entry name" value="PTE"/>
    <property type="match status" value="1"/>
</dbReference>
<gene>
    <name evidence="4" type="ORF">GCM10023191_039260</name>
</gene>
<evidence type="ECO:0000256" key="3">
    <source>
        <dbReference type="PROSITE-ProRule" id="PRU00679"/>
    </source>
</evidence>
<keyword evidence="1" id="KW-0479">Metal-binding</keyword>
<dbReference type="SUPFAM" id="SSF51556">
    <property type="entry name" value="Metallo-dependent hydrolases"/>
    <property type="match status" value="1"/>
</dbReference>
<sequence>MIRTVLGDLAPADLGRTDYHEHLFQVSPLLPGDELDDEARSGAEAAELRNAGVDAMVEATPAGLGRDAFAVARIARVTGLHIVLTTGAHRREHYPGDHPLLGMDATALGALFTAELTEGVRDDAAPTVPRPDAPPAGLLKAGIGYWSIGPFERRVLAGVSAAHRATGAPVMVHLEHGSAAFEVLESLADLGVPADRIVLAHADRNPDPGLHAELCATGAYLGYDGMARHRSWPDSTILDCLVRTAELGGADRLLLGGDVARRTRYRAYGGMPGLVYLPARFVPRLERTAGPGLVRRVLVDNPARLLAWSRPR</sequence>
<name>A0ABP8Q2T5_9ACTN</name>
<feature type="modified residue" description="N6-carboxylysine" evidence="3">
    <location>
        <position position="140"/>
    </location>
</feature>
<proteinExistence type="inferred from homology"/>
<evidence type="ECO:0000256" key="2">
    <source>
        <dbReference type="ARBA" id="ARBA00022801"/>
    </source>
</evidence>
<evidence type="ECO:0000313" key="5">
    <source>
        <dbReference type="Proteomes" id="UP001500503"/>
    </source>
</evidence>
<keyword evidence="5" id="KW-1185">Reference proteome</keyword>
<evidence type="ECO:0000313" key="4">
    <source>
        <dbReference type="EMBL" id="GAA4496741.1"/>
    </source>
</evidence>
<dbReference type="InterPro" id="IPR001559">
    <property type="entry name" value="Phosphotriesterase"/>
</dbReference>
<dbReference type="RefSeq" id="WP_345465614.1">
    <property type="nucleotide sequence ID" value="NZ_BAABHF010000022.1"/>
</dbReference>
<accession>A0ABP8Q2T5</accession>
<reference evidence="5" key="1">
    <citation type="journal article" date="2019" name="Int. J. Syst. Evol. Microbiol.">
        <title>The Global Catalogue of Microorganisms (GCM) 10K type strain sequencing project: providing services to taxonomists for standard genome sequencing and annotation.</title>
        <authorList>
            <consortium name="The Broad Institute Genomics Platform"/>
            <consortium name="The Broad Institute Genome Sequencing Center for Infectious Disease"/>
            <person name="Wu L."/>
            <person name="Ma J."/>
        </authorList>
    </citation>
    <scope>NUCLEOTIDE SEQUENCE [LARGE SCALE GENOMIC DNA]</scope>
    <source>
        <strain evidence="5">JCM 17933</strain>
    </source>
</reference>
<evidence type="ECO:0000256" key="1">
    <source>
        <dbReference type="ARBA" id="ARBA00022723"/>
    </source>
</evidence>
<dbReference type="Proteomes" id="UP001500503">
    <property type="component" value="Unassembled WGS sequence"/>
</dbReference>
<dbReference type="EMBL" id="BAABHF010000022">
    <property type="protein sequence ID" value="GAA4496741.1"/>
    <property type="molecule type" value="Genomic_DNA"/>
</dbReference>
<keyword evidence="2" id="KW-0378">Hydrolase</keyword>
<organism evidence="4 5">
    <name type="scientific">Actinoallomurus oryzae</name>
    <dbReference type="NCBI Taxonomy" id="502180"/>
    <lineage>
        <taxon>Bacteria</taxon>
        <taxon>Bacillati</taxon>
        <taxon>Actinomycetota</taxon>
        <taxon>Actinomycetes</taxon>
        <taxon>Streptosporangiales</taxon>
        <taxon>Thermomonosporaceae</taxon>
        <taxon>Actinoallomurus</taxon>
    </lineage>
</organism>
<dbReference type="PIRSF" id="PIRSF016839">
    <property type="entry name" value="PhP"/>
    <property type="match status" value="1"/>
</dbReference>
<dbReference type="InterPro" id="IPR032466">
    <property type="entry name" value="Metal_Hydrolase"/>
</dbReference>